<accession>A0A918PFG4</accession>
<protein>
    <submittedName>
        <fullName evidence="1">Uncharacterized protein</fullName>
    </submittedName>
</protein>
<reference evidence="1" key="2">
    <citation type="submission" date="2020-09" db="EMBL/GenBank/DDBJ databases">
        <authorList>
            <person name="Sun Q."/>
            <person name="Kim S."/>
        </authorList>
    </citation>
    <scope>NUCLEOTIDE SEQUENCE</scope>
    <source>
        <strain evidence="1">KCTC 32255</strain>
    </source>
</reference>
<comment type="caution">
    <text evidence="1">The sequence shown here is derived from an EMBL/GenBank/DDBJ whole genome shotgun (WGS) entry which is preliminary data.</text>
</comment>
<dbReference type="AlphaFoldDB" id="A0A918PFG4"/>
<sequence length="123" mass="13358">MPAFSLAPADANPFQVSLAPDKLWQAINPWTWNIDHNQLGLINISLGETSYPETERRILDEVGSYGKQLGHIADALEVLIRHFDTAKLTPKESDALDVLKGDLAQIRGIKARDIPGAAAAMAA</sequence>
<proteinExistence type="predicted"/>
<dbReference type="RefSeq" id="WP_189621095.1">
    <property type="nucleotide sequence ID" value="NZ_BMZA01000006.1"/>
</dbReference>
<dbReference type="Proteomes" id="UP000648075">
    <property type="component" value="Unassembled WGS sequence"/>
</dbReference>
<evidence type="ECO:0000313" key="2">
    <source>
        <dbReference type="Proteomes" id="UP000648075"/>
    </source>
</evidence>
<keyword evidence="2" id="KW-1185">Reference proteome</keyword>
<evidence type="ECO:0000313" key="1">
    <source>
        <dbReference type="EMBL" id="GGZ05337.1"/>
    </source>
</evidence>
<gene>
    <name evidence="1" type="ORF">GCM10011614_20370</name>
</gene>
<reference evidence="1" key="1">
    <citation type="journal article" date="2014" name="Int. J. Syst. Evol. Microbiol.">
        <title>Complete genome sequence of Corynebacterium casei LMG S-19264T (=DSM 44701T), isolated from a smear-ripened cheese.</title>
        <authorList>
            <consortium name="US DOE Joint Genome Institute (JGI-PGF)"/>
            <person name="Walter F."/>
            <person name="Albersmeier A."/>
            <person name="Kalinowski J."/>
            <person name="Ruckert C."/>
        </authorList>
    </citation>
    <scope>NUCLEOTIDE SEQUENCE</scope>
    <source>
        <strain evidence="1">KCTC 32255</strain>
    </source>
</reference>
<dbReference type="EMBL" id="BMZA01000006">
    <property type="protein sequence ID" value="GGZ05337.1"/>
    <property type="molecule type" value="Genomic_DNA"/>
</dbReference>
<name>A0A918PFG4_9SPHN</name>
<organism evidence="1 2">
    <name type="scientific">Novosphingobium colocasiae</name>
    <dbReference type="NCBI Taxonomy" id="1256513"/>
    <lineage>
        <taxon>Bacteria</taxon>
        <taxon>Pseudomonadati</taxon>
        <taxon>Pseudomonadota</taxon>
        <taxon>Alphaproteobacteria</taxon>
        <taxon>Sphingomonadales</taxon>
        <taxon>Sphingomonadaceae</taxon>
        <taxon>Novosphingobium</taxon>
    </lineage>
</organism>